<feature type="compositionally biased region" description="Basic residues" evidence="1">
    <location>
        <begin position="254"/>
        <end position="283"/>
    </location>
</feature>
<dbReference type="VEuPathDB" id="FungiDB:FUN_022646"/>
<dbReference type="VEuPathDB" id="FungiDB:RhiirFUN_023478"/>
<reference evidence="2 3" key="1">
    <citation type="submission" date="2016-04" db="EMBL/GenBank/DDBJ databases">
        <title>Genome analyses suggest a sexual origin of heterokaryosis in a supposedly ancient asexual fungus.</title>
        <authorList>
            <person name="Ropars J."/>
            <person name="Sedzielewska K."/>
            <person name="Noel J."/>
            <person name="Charron P."/>
            <person name="Farinelli L."/>
            <person name="Marton T."/>
            <person name="Kruger M."/>
            <person name="Pelin A."/>
            <person name="Brachmann A."/>
            <person name="Corradi N."/>
        </authorList>
    </citation>
    <scope>NUCLEOTIDE SEQUENCE [LARGE SCALE GENOMIC DNA]</scope>
    <source>
        <strain evidence="2 3">C2</strain>
    </source>
</reference>
<sequence length="342" mass="40313">MWLSTHTHNGEAVRRIIIEQNKFIKFISYDLVVCPYIALVCIGTHNHPSSPPERTPLLEIVLTIKATFDKDELHNMHPYGQGNLGVLYNVQCKKFDMHNYVRCIVKQIEDGQILIICMLNFQAKEFQKLKCLHINEFEVNTYDDDTHNLTNAYQRLFTQLFEVVENLSGNLIAKKFEVYQLELSIPSILSAEEVYNCLKKLETYNDNRIMGRHLDVKVFKIAETHDRYGVPYTRRNKSEIKRQTRAMTRENGKQKKYSKNQKQSRKARKKGSKIMKGSNKQKYKIKKSRVDIIEINSDQENEDQDIMLNIEIEERKMQLIERRTADRKLQAEIEKLRKELSL</sequence>
<comment type="caution">
    <text evidence="2">The sequence shown here is derived from an EMBL/GenBank/DDBJ whole genome shotgun (WGS) entry which is preliminary data.</text>
</comment>
<accession>A0A2N1MUT3</accession>
<gene>
    <name evidence="2" type="ORF">RhiirC2_853612</name>
</gene>
<name>A0A2N1MUT3_9GLOM</name>
<dbReference type="VEuPathDB" id="FungiDB:RhiirA1_389343"/>
<organism evidence="2 3">
    <name type="scientific">Rhizophagus irregularis</name>
    <dbReference type="NCBI Taxonomy" id="588596"/>
    <lineage>
        <taxon>Eukaryota</taxon>
        <taxon>Fungi</taxon>
        <taxon>Fungi incertae sedis</taxon>
        <taxon>Mucoromycota</taxon>
        <taxon>Glomeromycotina</taxon>
        <taxon>Glomeromycetes</taxon>
        <taxon>Glomerales</taxon>
        <taxon>Glomeraceae</taxon>
        <taxon>Rhizophagus</taxon>
    </lineage>
</organism>
<dbReference type="Proteomes" id="UP000233469">
    <property type="component" value="Unassembled WGS sequence"/>
</dbReference>
<feature type="region of interest" description="Disordered" evidence="1">
    <location>
        <begin position="243"/>
        <end position="283"/>
    </location>
</feature>
<protein>
    <submittedName>
        <fullName evidence="2">Uncharacterized protein</fullName>
    </submittedName>
</protein>
<dbReference type="EMBL" id="LLXL01001264">
    <property type="protein sequence ID" value="PKK65422.1"/>
    <property type="molecule type" value="Genomic_DNA"/>
</dbReference>
<evidence type="ECO:0000256" key="1">
    <source>
        <dbReference type="SAM" id="MobiDB-lite"/>
    </source>
</evidence>
<evidence type="ECO:0000313" key="3">
    <source>
        <dbReference type="Proteomes" id="UP000233469"/>
    </source>
</evidence>
<proteinExistence type="predicted"/>
<reference evidence="2 3" key="2">
    <citation type="submission" date="2017-10" db="EMBL/GenBank/DDBJ databases">
        <title>Extensive intraspecific genome diversity in a model arbuscular mycorrhizal fungus.</title>
        <authorList>
            <person name="Chen E.C.H."/>
            <person name="Morin E."/>
            <person name="Baudet D."/>
            <person name="Noel J."/>
            <person name="Ndikumana S."/>
            <person name="Charron P."/>
            <person name="St-Onge C."/>
            <person name="Giorgi J."/>
            <person name="Grigoriev I.V."/>
            <person name="Roux C."/>
            <person name="Martin F.M."/>
            <person name="Corradi N."/>
        </authorList>
    </citation>
    <scope>NUCLEOTIDE SEQUENCE [LARGE SCALE GENOMIC DNA]</scope>
    <source>
        <strain evidence="2 3">C2</strain>
    </source>
</reference>
<dbReference type="AlphaFoldDB" id="A0A2N1MUT3"/>
<feature type="compositionally biased region" description="Basic and acidic residues" evidence="1">
    <location>
        <begin position="243"/>
        <end position="253"/>
    </location>
</feature>
<evidence type="ECO:0000313" key="2">
    <source>
        <dbReference type="EMBL" id="PKK65422.1"/>
    </source>
</evidence>